<comment type="caution">
    <text evidence="2">The sequence shown here is derived from an EMBL/GenBank/DDBJ whole genome shotgun (WGS) entry which is preliminary data.</text>
</comment>
<feature type="compositionally biased region" description="Low complexity" evidence="1">
    <location>
        <begin position="51"/>
        <end position="60"/>
    </location>
</feature>
<reference evidence="2" key="1">
    <citation type="submission" date="2019-10" db="EMBL/GenBank/DDBJ databases">
        <title>The sequence and de novo assembly of the wild yak genome.</title>
        <authorList>
            <person name="Liu Y."/>
        </authorList>
    </citation>
    <scope>NUCLEOTIDE SEQUENCE [LARGE SCALE GENOMIC DNA]</scope>
    <source>
        <strain evidence="2">WY2019</strain>
    </source>
</reference>
<gene>
    <name evidence="2" type="ORF">E5288_WYG002158</name>
</gene>
<evidence type="ECO:0000313" key="2">
    <source>
        <dbReference type="EMBL" id="MXQ97281.1"/>
    </source>
</evidence>
<feature type="region of interest" description="Disordered" evidence="1">
    <location>
        <begin position="51"/>
        <end position="77"/>
    </location>
</feature>
<organism evidence="2 3">
    <name type="scientific">Bos mutus</name>
    <name type="common">wild yak</name>
    <dbReference type="NCBI Taxonomy" id="72004"/>
    <lineage>
        <taxon>Eukaryota</taxon>
        <taxon>Metazoa</taxon>
        <taxon>Chordata</taxon>
        <taxon>Craniata</taxon>
        <taxon>Vertebrata</taxon>
        <taxon>Euteleostomi</taxon>
        <taxon>Mammalia</taxon>
        <taxon>Eutheria</taxon>
        <taxon>Laurasiatheria</taxon>
        <taxon>Artiodactyla</taxon>
        <taxon>Ruminantia</taxon>
        <taxon>Pecora</taxon>
        <taxon>Bovidae</taxon>
        <taxon>Bovinae</taxon>
        <taxon>Bos</taxon>
    </lineage>
</organism>
<dbReference type="EMBL" id="VBQZ03000186">
    <property type="protein sequence ID" value="MXQ97281.1"/>
    <property type="molecule type" value="Genomic_DNA"/>
</dbReference>
<accession>A0A6B0S6L3</accession>
<dbReference type="AlphaFoldDB" id="A0A6B0S6L3"/>
<evidence type="ECO:0000313" key="3">
    <source>
        <dbReference type="Proteomes" id="UP000322234"/>
    </source>
</evidence>
<dbReference type="Proteomes" id="UP000322234">
    <property type="component" value="Unassembled WGS sequence"/>
</dbReference>
<protein>
    <submittedName>
        <fullName evidence="2">Uncharacterized protein</fullName>
    </submittedName>
</protein>
<evidence type="ECO:0000256" key="1">
    <source>
        <dbReference type="SAM" id="MobiDB-lite"/>
    </source>
</evidence>
<keyword evidence="3" id="KW-1185">Reference proteome</keyword>
<name>A0A6B0S6L3_9CETA</name>
<proteinExistence type="predicted"/>
<sequence length="138" mass="15429">MQDAWEPWAELVHSVEGQGLCWTGTLQRACKGNTHMLQILHLNNCNWRNASSTQNVSSSSQAQPQFPFNKDSSSLSSISQVPIGTYGFSGFLSGKRDLDINDLLKGKRRHQRRRESEGCFTSCRFGLLSSRGHCAEQP</sequence>